<organism evidence="3">
    <name type="scientific">marine sediment metagenome</name>
    <dbReference type="NCBI Taxonomy" id="412755"/>
    <lineage>
        <taxon>unclassified sequences</taxon>
        <taxon>metagenomes</taxon>
        <taxon>ecological metagenomes</taxon>
    </lineage>
</organism>
<dbReference type="PIRSF" id="PIRSF006487">
    <property type="entry name" value="GcvT"/>
    <property type="match status" value="1"/>
</dbReference>
<evidence type="ECO:0008006" key="4">
    <source>
        <dbReference type="Google" id="ProtNLM"/>
    </source>
</evidence>
<dbReference type="PANTHER" id="PTHR43757:SF2">
    <property type="entry name" value="AMINOMETHYLTRANSFERASE, MITOCHONDRIAL"/>
    <property type="match status" value="1"/>
</dbReference>
<feature type="domain" description="GCVT N-terminal" evidence="1">
    <location>
        <begin position="48"/>
        <end position="313"/>
    </location>
</feature>
<dbReference type="SUPFAM" id="SSF101790">
    <property type="entry name" value="Aminomethyltransferase beta-barrel domain"/>
    <property type="match status" value="1"/>
</dbReference>
<dbReference type="InterPro" id="IPR006222">
    <property type="entry name" value="GCVT_N"/>
</dbReference>
<evidence type="ECO:0000259" key="1">
    <source>
        <dbReference type="Pfam" id="PF01571"/>
    </source>
</evidence>
<evidence type="ECO:0000313" key="3">
    <source>
        <dbReference type="EMBL" id="KKN13412.1"/>
    </source>
</evidence>
<dbReference type="InterPro" id="IPR029043">
    <property type="entry name" value="GcvT/YgfZ_C"/>
</dbReference>
<sequence length="422" mass="46954">PDDIDSSNGWNPTDIHVRIYGAENEFPRAIAHRTTPEELPRMTKFSGFHHRVSALTTKLTEYAGYWVASEYNGWGATAEYLACRERVALLDLTPLRKFDITGPDAVPFLQYVLTQNIRRMSVGQIAHSAICLETGGMIDDGTIFRMSEHAFRWCCGDEYTGVWMIEKAREKGFRVSIRNTTDQLHNLAVQGPRSRELLSEIIWTPEHQPTVENLAWFHFLIGRIGGADGIPVMVSRTGYTGELGYEVWCHPDDAEATWDVIWDEGQQYDIAPLGFDALDILRIEAGLSMAENEFGNDVTPFEAGTGFSVPLDKKEDDFIGRAALARQTPESRHKLVGLILDGEEGAAHGDLVYQGRFSVGLVTSATASPLLGKLIALCRLAPDYAIKGTRLEVGKLDGHQKRLSGEVVALPFYDPKRTKLLS</sequence>
<dbReference type="EMBL" id="LAZR01003925">
    <property type="protein sequence ID" value="KKN13412.1"/>
    <property type="molecule type" value="Genomic_DNA"/>
</dbReference>
<dbReference type="SUPFAM" id="SSF103025">
    <property type="entry name" value="Folate-binding domain"/>
    <property type="match status" value="1"/>
</dbReference>
<feature type="non-terminal residue" evidence="3">
    <location>
        <position position="1"/>
    </location>
</feature>
<evidence type="ECO:0000259" key="2">
    <source>
        <dbReference type="Pfam" id="PF08669"/>
    </source>
</evidence>
<dbReference type="Gene3D" id="3.30.1360.120">
    <property type="entry name" value="Probable tRNA modification gtpase trme, domain 1"/>
    <property type="match status" value="1"/>
</dbReference>
<proteinExistence type="predicted"/>
<dbReference type="InterPro" id="IPR028896">
    <property type="entry name" value="GcvT/YgfZ/DmdA"/>
</dbReference>
<name>A0A0F9NMZ1_9ZZZZ</name>
<protein>
    <recommendedName>
        <fullName evidence="4">Aminomethyltransferase folate-binding domain-containing protein</fullName>
    </recommendedName>
</protein>
<accession>A0A0F9NMZ1</accession>
<dbReference type="Pfam" id="PF08669">
    <property type="entry name" value="GCV_T_C"/>
    <property type="match status" value="1"/>
</dbReference>
<gene>
    <name evidence="3" type="ORF">LCGC14_1006710</name>
</gene>
<dbReference type="InterPro" id="IPR027266">
    <property type="entry name" value="TrmE/GcvT-like"/>
</dbReference>
<comment type="caution">
    <text evidence="3">The sequence shown here is derived from an EMBL/GenBank/DDBJ whole genome shotgun (WGS) entry which is preliminary data.</text>
</comment>
<dbReference type="PANTHER" id="PTHR43757">
    <property type="entry name" value="AMINOMETHYLTRANSFERASE"/>
    <property type="match status" value="1"/>
</dbReference>
<dbReference type="InterPro" id="IPR013977">
    <property type="entry name" value="GcvT_C"/>
</dbReference>
<dbReference type="Pfam" id="PF01571">
    <property type="entry name" value="GCV_T"/>
    <property type="match status" value="1"/>
</dbReference>
<dbReference type="AlphaFoldDB" id="A0A0F9NMZ1"/>
<feature type="domain" description="Aminomethyltransferase C-terminal" evidence="2">
    <location>
        <begin position="334"/>
        <end position="414"/>
    </location>
</feature>
<reference evidence="3" key="1">
    <citation type="journal article" date="2015" name="Nature">
        <title>Complex archaea that bridge the gap between prokaryotes and eukaryotes.</title>
        <authorList>
            <person name="Spang A."/>
            <person name="Saw J.H."/>
            <person name="Jorgensen S.L."/>
            <person name="Zaremba-Niedzwiedzka K."/>
            <person name="Martijn J."/>
            <person name="Lind A.E."/>
            <person name="van Eijk R."/>
            <person name="Schleper C."/>
            <person name="Guy L."/>
            <person name="Ettema T.J."/>
        </authorList>
    </citation>
    <scope>NUCLEOTIDE SEQUENCE</scope>
</reference>